<evidence type="ECO:0000313" key="4">
    <source>
        <dbReference type="Proteomes" id="UP000018979"/>
    </source>
</evidence>
<organism evidence="3 4">
    <name type="scientific">Serratia marcescens subsp. marcescens Db11</name>
    <dbReference type="NCBI Taxonomy" id="273526"/>
    <lineage>
        <taxon>Bacteria</taxon>
        <taxon>Pseudomonadati</taxon>
        <taxon>Pseudomonadota</taxon>
        <taxon>Gammaproteobacteria</taxon>
        <taxon>Enterobacterales</taxon>
        <taxon>Yersiniaceae</taxon>
        <taxon>Serratia</taxon>
    </lineage>
</organism>
<reference evidence="3 4" key="1">
    <citation type="submission" date="2013-06" db="EMBL/GenBank/DDBJ databases">
        <authorList>
            <person name="Aslett M."/>
        </authorList>
    </citation>
    <scope>NUCLEOTIDE SEQUENCE [LARGE SCALE GENOMIC DNA]</scope>
    <source>
        <strain evidence="3 4">Db11</strain>
    </source>
</reference>
<evidence type="ECO:0000256" key="1">
    <source>
        <dbReference type="ARBA" id="ARBA00009346"/>
    </source>
</evidence>
<comment type="similarity">
    <text evidence="1">Belongs to the colicins ColE2/ColE8/ColE9 and pyocins S1/S2 family.</text>
</comment>
<dbReference type="KEGG" id="smac:SMDB11_0603"/>
<dbReference type="PRINTS" id="PR01299">
    <property type="entry name" value="PYOCIN"/>
</dbReference>
<dbReference type="AlphaFoldDB" id="A0ABC9IEJ9"/>
<dbReference type="Proteomes" id="UP000018979">
    <property type="component" value="Chromosome I"/>
</dbReference>
<proteinExistence type="inferred from homology"/>
<dbReference type="SUPFAM" id="SSF47345">
    <property type="entry name" value="Colicin E immunity proteins"/>
    <property type="match status" value="1"/>
</dbReference>
<reference evidence="4" key="2">
    <citation type="submission" date="2013-11" db="EMBL/GenBank/DDBJ databases">
        <title>Genome sequences of clinical and environmental isolates of Serratia marcescens.</title>
        <authorList>
            <person name="Iguchi A."/>
            <person name="Komatsu H."/>
            <person name="Nagaya Y."/>
            <person name="Ogura Y."/>
            <person name="Katsura K."/>
            <person name="Kurokawa K."/>
            <person name="Ooka T."/>
            <person name="Hattori M."/>
            <person name="Gotoh N."/>
            <person name="Thomson N."/>
            <person name="Hayashi T."/>
        </authorList>
    </citation>
    <scope>NUCLEOTIDE SEQUENCE [LARGE SCALE GENOMIC DNA]</scope>
    <source>
        <strain evidence="4">Db11</strain>
    </source>
</reference>
<dbReference type="GO" id="GO:0030153">
    <property type="term" value="P:bacteriocin immunity"/>
    <property type="evidence" value="ECO:0007669"/>
    <property type="project" value="UniProtKB-KW"/>
</dbReference>
<gene>
    <name evidence="3" type="ORF">SMDB11_0603</name>
</gene>
<accession>A0ABC9IEJ9</accession>
<dbReference type="Pfam" id="PF01320">
    <property type="entry name" value="Colicin_Pyocin"/>
    <property type="match status" value="1"/>
</dbReference>
<keyword evidence="2" id="KW-0079">Bacteriocin immunity</keyword>
<dbReference type="InterPro" id="IPR035900">
    <property type="entry name" value="Colicin_E_sf"/>
</dbReference>
<dbReference type="InterPro" id="IPR000290">
    <property type="entry name" value="Colicin_pyocin"/>
</dbReference>
<dbReference type="CDD" id="cd16363">
    <property type="entry name" value="Col_Im_like"/>
    <property type="match status" value="1"/>
</dbReference>
<dbReference type="Gene3D" id="1.10.1200.20">
    <property type="entry name" value="Colicin E immunity protein"/>
    <property type="match status" value="1"/>
</dbReference>
<protein>
    <submittedName>
        <fullName evidence="3">Bacteriocin immunity protein</fullName>
    </submittedName>
</protein>
<evidence type="ECO:0000313" key="3">
    <source>
        <dbReference type="EMBL" id="CDG11185.1"/>
    </source>
</evidence>
<dbReference type="EMBL" id="HG326223">
    <property type="protein sequence ID" value="CDG11185.1"/>
    <property type="molecule type" value="Genomic_DNA"/>
</dbReference>
<evidence type="ECO:0000256" key="2">
    <source>
        <dbReference type="ARBA" id="ARBA00023025"/>
    </source>
</evidence>
<name>A0ABC9IEJ9_SERMA</name>
<sequence length="88" mass="10186">MMDLKNDITEYSEAEFISLLKEIFKENVAETDDRLDILLEHFEKITEHPEGTDLIYYAPSDAEATPEAIAKRIKEWRAKNGKPGFRKA</sequence>
<reference evidence="3 4" key="3">
    <citation type="journal article" date="2014" name="Genome Biol. Evol.">
        <title>Genome evolution and plasticity of Serratia marcescens, an important multidrug-resistant nosocomial pathogen.</title>
        <authorList>
            <person name="Iguchi A."/>
            <person name="Nagaya Y."/>
            <person name="Pradel E."/>
            <person name="Ooka T."/>
            <person name="Ogura Y."/>
            <person name="Katsura K."/>
            <person name="Kurokawa K."/>
            <person name="Oshima K."/>
            <person name="Hattori M."/>
            <person name="Parkhill J."/>
            <person name="Sebaihia M."/>
            <person name="Coulthurst S.J."/>
            <person name="Gotoh N."/>
            <person name="Thomson N.R."/>
            <person name="Ewbank J.J."/>
            <person name="Hayashi T."/>
        </authorList>
    </citation>
    <scope>NUCLEOTIDE SEQUENCE [LARGE SCALE GENOMIC DNA]</scope>
    <source>
        <strain evidence="3 4">Db11</strain>
    </source>
</reference>